<dbReference type="Proteomes" id="UP000294901">
    <property type="component" value="Unassembled WGS sequence"/>
</dbReference>
<keyword evidence="2" id="KW-0732">Signal</keyword>
<feature type="domain" description="AB hydrolase-1" evidence="4">
    <location>
        <begin position="114"/>
        <end position="301"/>
    </location>
</feature>
<comment type="similarity">
    <text evidence="1">Belongs to the peptidase S33 family.</text>
</comment>
<evidence type="ECO:0000313" key="7">
    <source>
        <dbReference type="Proteomes" id="UP000294901"/>
    </source>
</evidence>
<keyword evidence="7" id="KW-1185">Reference proteome</keyword>
<organism evidence="6 7">
    <name type="scientific">Paractinoplanes brasiliensis</name>
    <dbReference type="NCBI Taxonomy" id="52695"/>
    <lineage>
        <taxon>Bacteria</taxon>
        <taxon>Bacillati</taxon>
        <taxon>Actinomycetota</taxon>
        <taxon>Actinomycetes</taxon>
        <taxon>Micromonosporales</taxon>
        <taxon>Micromonosporaceae</taxon>
        <taxon>Paractinoplanes</taxon>
    </lineage>
</organism>
<dbReference type="PANTHER" id="PTHR43248:SF29">
    <property type="entry name" value="TRIPEPTIDYL AMINOPEPTIDASE"/>
    <property type="match status" value="1"/>
</dbReference>
<sequence>MSGGHLRVTTDVLSVRTLSRMDAMSPRSLAASVAALVTGLALAVAPPGHAAPVPEPPRITWTVCGNDPAVRCGSLRLPVDWSQPDGATFELAVARRTARKPASHTAGHQGDAAPALVFGPGGPGDSGVERILAGNRFSPEILDRFDTVSFDPRGVARSGGPKCDLSLGKPGLLTSQAEFETVSADNQATWAACRSTSPVWDHADTASAVRDLDALRAALGLRQLTFHGSSYGTLLGQQYAERYPGRVRAIVLEGVFDHSLDVRQFVRTQALAAQDAFGEFVTWCGQHTECALHGEDVRAVWNDVLDKAGPQRAFEIAMLPIARLASPDRAALAQDIASLRDGATPEIALPPIASSVFCADWPAAVREFGEYEQLVRIARRAAPDVRYGAGLLAIRTCLGWPQPVANPPHRLEARASTPLLLLNSRHDVRTGHVWATLVAAQLGRHGRLVTYEGSGHGVYKNTPCTTAAVDRYLIDLVVPPRGASCPA</sequence>
<gene>
    <name evidence="6" type="ORF">C8E87_7266</name>
</gene>
<dbReference type="InterPro" id="IPR000073">
    <property type="entry name" value="AB_hydrolase_1"/>
</dbReference>
<dbReference type="EMBL" id="SNWR01000002">
    <property type="protein sequence ID" value="TDO31833.1"/>
    <property type="molecule type" value="Genomic_DNA"/>
</dbReference>
<dbReference type="Gene3D" id="3.40.50.1820">
    <property type="entry name" value="alpha/beta hydrolase"/>
    <property type="match status" value="1"/>
</dbReference>
<reference evidence="6 7" key="1">
    <citation type="submission" date="2019-03" db="EMBL/GenBank/DDBJ databases">
        <title>Sequencing the genomes of 1000 actinobacteria strains.</title>
        <authorList>
            <person name="Klenk H.-P."/>
        </authorList>
    </citation>
    <scope>NUCLEOTIDE SEQUENCE [LARGE SCALE GENOMIC DNA]</scope>
    <source>
        <strain evidence="6 7">DSM 43805</strain>
    </source>
</reference>
<dbReference type="Pfam" id="PF08386">
    <property type="entry name" value="Abhydrolase_4"/>
    <property type="match status" value="1"/>
</dbReference>
<evidence type="ECO:0000313" key="6">
    <source>
        <dbReference type="EMBL" id="TDO31833.1"/>
    </source>
</evidence>
<evidence type="ECO:0000256" key="3">
    <source>
        <dbReference type="ARBA" id="ARBA00022801"/>
    </source>
</evidence>
<comment type="caution">
    <text evidence="6">The sequence shown here is derived from an EMBL/GenBank/DDBJ whole genome shotgun (WGS) entry which is preliminary data.</text>
</comment>
<evidence type="ECO:0000259" key="4">
    <source>
        <dbReference type="Pfam" id="PF00561"/>
    </source>
</evidence>
<dbReference type="AlphaFoldDB" id="A0A4R6J8B5"/>
<feature type="domain" description="Peptidase S33 tripeptidyl aminopeptidase-like C-terminal" evidence="5">
    <location>
        <begin position="394"/>
        <end position="485"/>
    </location>
</feature>
<name>A0A4R6J8B5_9ACTN</name>
<protein>
    <submittedName>
        <fullName evidence="6">Alpha/beta hydrolase family protein</fullName>
    </submittedName>
</protein>
<dbReference type="InterPro" id="IPR013595">
    <property type="entry name" value="Pept_S33_TAP-like_C"/>
</dbReference>
<dbReference type="GO" id="GO:0016787">
    <property type="term" value="F:hydrolase activity"/>
    <property type="evidence" value="ECO:0007669"/>
    <property type="project" value="UniProtKB-KW"/>
</dbReference>
<dbReference type="Pfam" id="PF00561">
    <property type="entry name" value="Abhydrolase_1"/>
    <property type="match status" value="1"/>
</dbReference>
<evidence type="ECO:0000259" key="5">
    <source>
        <dbReference type="Pfam" id="PF08386"/>
    </source>
</evidence>
<evidence type="ECO:0000256" key="1">
    <source>
        <dbReference type="ARBA" id="ARBA00010088"/>
    </source>
</evidence>
<dbReference type="InterPro" id="IPR051601">
    <property type="entry name" value="Serine_prot/Carboxylest_S33"/>
</dbReference>
<evidence type="ECO:0000256" key="2">
    <source>
        <dbReference type="ARBA" id="ARBA00022729"/>
    </source>
</evidence>
<dbReference type="SUPFAM" id="SSF53474">
    <property type="entry name" value="alpha/beta-Hydrolases"/>
    <property type="match status" value="1"/>
</dbReference>
<dbReference type="InterPro" id="IPR029058">
    <property type="entry name" value="AB_hydrolase_fold"/>
</dbReference>
<proteinExistence type="inferred from homology"/>
<keyword evidence="3 6" id="KW-0378">Hydrolase</keyword>
<dbReference type="PANTHER" id="PTHR43248">
    <property type="entry name" value="2-SUCCINYL-6-HYDROXY-2,4-CYCLOHEXADIENE-1-CARBOXYLATE SYNTHASE"/>
    <property type="match status" value="1"/>
</dbReference>
<accession>A0A4R6J8B5</accession>